<evidence type="ECO:0000256" key="4">
    <source>
        <dbReference type="ARBA" id="ARBA00022840"/>
    </source>
</evidence>
<proteinExistence type="predicted"/>
<feature type="domain" description="ABC transporter" evidence="8">
    <location>
        <begin position="3"/>
        <end position="233"/>
    </location>
</feature>
<gene>
    <name evidence="9" type="ORF">V6243_04655</name>
</gene>
<evidence type="ECO:0000256" key="1">
    <source>
        <dbReference type="ARBA" id="ARBA00022448"/>
    </source>
</evidence>
<dbReference type="InterPro" id="IPR047641">
    <property type="entry name" value="ABC_transpr_MalK/UgpC-like"/>
</dbReference>
<dbReference type="Gene3D" id="3.40.50.300">
    <property type="entry name" value="P-loop containing nucleotide triphosphate hydrolases"/>
    <property type="match status" value="1"/>
</dbReference>
<dbReference type="SUPFAM" id="SSF52540">
    <property type="entry name" value="P-loop containing nucleoside triphosphate hydrolases"/>
    <property type="match status" value="1"/>
</dbReference>
<dbReference type="SMART" id="SM00382">
    <property type="entry name" value="AAA"/>
    <property type="match status" value="1"/>
</dbReference>
<reference evidence="9 10" key="1">
    <citation type="submission" date="2024-02" db="EMBL/GenBank/DDBJ databases">
        <title>Bacteria isolated from the canopy kelp, Nereocystis luetkeana.</title>
        <authorList>
            <person name="Pfister C.A."/>
            <person name="Younker I.T."/>
            <person name="Light S.H."/>
        </authorList>
    </citation>
    <scope>NUCLEOTIDE SEQUENCE [LARGE SCALE GENOMIC DNA]</scope>
    <source>
        <strain evidence="9 10">TI.5.07</strain>
    </source>
</reference>
<evidence type="ECO:0000256" key="3">
    <source>
        <dbReference type="ARBA" id="ARBA00022741"/>
    </source>
</evidence>
<keyword evidence="4 9" id="KW-0067">ATP-binding</keyword>
<dbReference type="InterPro" id="IPR003593">
    <property type="entry name" value="AAA+_ATPase"/>
</dbReference>
<dbReference type="RefSeq" id="WP_136938133.1">
    <property type="nucleotide sequence ID" value="NZ_BJOH01000051.1"/>
</dbReference>
<dbReference type="InterPro" id="IPR008995">
    <property type="entry name" value="Mo/tungstate-bd_C_term_dom"/>
</dbReference>
<evidence type="ECO:0000259" key="8">
    <source>
        <dbReference type="PROSITE" id="PS50893"/>
    </source>
</evidence>
<organism evidence="9 10">
    <name type="scientific">Cobetia marina</name>
    <name type="common">Deleya marina</name>
    <dbReference type="NCBI Taxonomy" id="28258"/>
    <lineage>
        <taxon>Bacteria</taxon>
        <taxon>Pseudomonadati</taxon>
        <taxon>Pseudomonadota</taxon>
        <taxon>Gammaproteobacteria</taxon>
        <taxon>Oceanospirillales</taxon>
        <taxon>Halomonadaceae</taxon>
        <taxon>Cobetia</taxon>
    </lineage>
</organism>
<keyword evidence="6" id="KW-0472">Membrane</keyword>
<dbReference type="InterPro" id="IPR013611">
    <property type="entry name" value="Transp-assoc_OB_typ2"/>
</dbReference>
<evidence type="ECO:0000313" key="10">
    <source>
        <dbReference type="Proteomes" id="UP001378242"/>
    </source>
</evidence>
<dbReference type="CDD" id="cd03259">
    <property type="entry name" value="ABC_Carb_Solutes_like"/>
    <property type="match status" value="1"/>
</dbReference>
<dbReference type="InterPro" id="IPR027417">
    <property type="entry name" value="P-loop_NTPase"/>
</dbReference>
<comment type="caution">
    <text evidence="9">The sequence shown here is derived from an EMBL/GenBank/DDBJ whole genome shotgun (WGS) entry which is preliminary data.</text>
</comment>
<keyword evidence="10" id="KW-1185">Reference proteome</keyword>
<sequence>MSLSLEAVTRRVGRETHIDRVDLTFEPGSFNVLLGRTLSGKTSLMRLMAGLDVPSDGRIVMNGEDVTGRPVRERNISMVYQQFINYPSLSVYDNIASPLKLARMAPEEIRRRVHEIAEMLHIEQFLARQPAELSGGQQQRTAMARALVKDADLVLFDEPLVNLDYKLREELRHEMRSLFATRNTIAVYATTEPGEALALGGTTTLMHEGRVLQSGPTEAVYHHPVSVEAAKLYSEPQINLFEAEVRGRELAFSGAASAGEQGSRFVLPTPLVGLESGAYRFGIRPSHLGLAPLADDDLEFAVTVDIAEISGSETFLHVSNADHSLVLHLSGIHDFAVDDAIRVYAPAHKLFVFADDKGRAGGEVAGPGGDGALIRSPERPTTTGGGLA</sequence>
<dbReference type="InterPro" id="IPR012340">
    <property type="entry name" value="NA-bd_OB-fold"/>
</dbReference>
<evidence type="ECO:0000256" key="7">
    <source>
        <dbReference type="SAM" id="MobiDB-lite"/>
    </source>
</evidence>
<dbReference type="SUPFAM" id="SSF50331">
    <property type="entry name" value="MOP-like"/>
    <property type="match status" value="1"/>
</dbReference>
<evidence type="ECO:0000256" key="2">
    <source>
        <dbReference type="ARBA" id="ARBA00022475"/>
    </source>
</evidence>
<evidence type="ECO:0000256" key="6">
    <source>
        <dbReference type="ARBA" id="ARBA00023136"/>
    </source>
</evidence>
<feature type="region of interest" description="Disordered" evidence="7">
    <location>
        <begin position="364"/>
        <end position="388"/>
    </location>
</feature>
<dbReference type="InterPro" id="IPR015853">
    <property type="entry name" value="ABC_transpr_FbpC"/>
</dbReference>
<dbReference type="Pfam" id="PF08402">
    <property type="entry name" value="TOBE_2"/>
    <property type="match status" value="1"/>
</dbReference>
<dbReference type="EMBL" id="JBAKAP010000004">
    <property type="protein sequence ID" value="MEL0616113.1"/>
    <property type="molecule type" value="Genomic_DNA"/>
</dbReference>
<dbReference type="PANTHER" id="PTHR43875:SF15">
    <property type="entry name" value="TREHALOSE IMPORT ATP-BINDING PROTEIN SUGC"/>
    <property type="match status" value="1"/>
</dbReference>
<protein>
    <submittedName>
        <fullName evidence="9">ABC transporter ATP-binding protein</fullName>
    </submittedName>
</protein>
<dbReference type="PANTHER" id="PTHR43875">
    <property type="entry name" value="MALTODEXTRIN IMPORT ATP-BINDING PROTEIN MSMX"/>
    <property type="match status" value="1"/>
</dbReference>
<dbReference type="Gene3D" id="2.40.50.140">
    <property type="entry name" value="Nucleic acid-binding proteins"/>
    <property type="match status" value="1"/>
</dbReference>
<dbReference type="InterPro" id="IPR003439">
    <property type="entry name" value="ABC_transporter-like_ATP-bd"/>
</dbReference>
<dbReference type="Proteomes" id="UP001378242">
    <property type="component" value="Unassembled WGS sequence"/>
</dbReference>
<dbReference type="GO" id="GO:0005524">
    <property type="term" value="F:ATP binding"/>
    <property type="evidence" value="ECO:0007669"/>
    <property type="project" value="UniProtKB-KW"/>
</dbReference>
<keyword evidence="3" id="KW-0547">Nucleotide-binding</keyword>
<evidence type="ECO:0000313" key="9">
    <source>
        <dbReference type="EMBL" id="MEL0616113.1"/>
    </source>
</evidence>
<accession>A0ABU9GCB5</accession>
<dbReference type="Gene3D" id="2.40.50.100">
    <property type="match status" value="1"/>
</dbReference>
<keyword evidence="5" id="KW-1278">Translocase</keyword>
<evidence type="ECO:0000256" key="5">
    <source>
        <dbReference type="ARBA" id="ARBA00022967"/>
    </source>
</evidence>
<name>A0ABU9GCB5_COBMA</name>
<keyword evidence="1" id="KW-0813">Transport</keyword>
<dbReference type="Pfam" id="PF00005">
    <property type="entry name" value="ABC_tran"/>
    <property type="match status" value="1"/>
</dbReference>
<dbReference type="PROSITE" id="PS50893">
    <property type="entry name" value="ABC_TRANSPORTER_2"/>
    <property type="match status" value="1"/>
</dbReference>
<keyword evidence="2" id="KW-1003">Cell membrane</keyword>